<comment type="similarity">
    <text evidence="1 8">Belongs to the N(4)/N(6)-methyltransferase family.</text>
</comment>
<dbReference type="GO" id="GO:0009307">
    <property type="term" value="P:DNA restriction-modification system"/>
    <property type="evidence" value="ECO:0007669"/>
    <property type="project" value="InterPro"/>
</dbReference>
<organism evidence="9 10">
    <name type="scientific">Salmonella newport (strain SL254)</name>
    <dbReference type="NCBI Taxonomy" id="423368"/>
    <lineage>
        <taxon>Bacteria</taxon>
        <taxon>Pseudomonadati</taxon>
        <taxon>Pseudomonadota</taxon>
        <taxon>Gammaproteobacteria</taxon>
        <taxon>Enterobacterales</taxon>
        <taxon>Enterobacteriaceae</taxon>
        <taxon>Salmonella</taxon>
    </lineage>
</organism>
<dbReference type="RefSeq" id="WP_000279398.1">
    <property type="nucleotide sequence ID" value="NC_011080.1"/>
</dbReference>
<dbReference type="PANTHER" id="PTHR30481:SF3">
    <property type="entry name" value="DNA ADENINE METHYLASE"/>
    <property type="match status" value="1"/>
</dbReference>
<gene>
    <name evidence="9" type="ordered locus">SNSL254_A2942</name>
</gene>
<dbReference type="InterPro" id="IPR002052">
    <property type="entry name" value="DNA_methylase_N6_adenine_CS"/>
</dbReference>
<dbReference type="PRINTS" id="PR00505">
    <property type="entry name" value="D12N6MTFRASE"/>
</dbReference>
<comment type="catalytic activity">
    <reaction evidence="6 8">
        <text>a 2'-deoxyadenosine in DNA + S-adenosyl-L-methionine = an N(6)-methyl-2'-deoxyadenosine in DNA + S-adenosyl-L-homocysteine + H(+)</text>
        <dbReference type="Rhea" id="RHEA:15197"/>
        <dbReference type="Rhea" id="RHEA-COMP:12418"/>
        <dbReference type="Rhea" id="RHEA-COMP:12419"/>
        <dbReference type="ChEBI" id="CHEBI:15378"/>
        <dbReference type="ChEBI" id="CHEBI:57856"/>
        <dbReference type="ChEBI" id="CHEBI:59789"/>
        <dbReference type="ChEBI" id="CHEBI:90615"/>
        <dbReference type="ChEBI" id="CHEBI:90616"/>
        <dbReference type="EC" id="2.1.1.72"/>
    </reaction>
</comment>
<name>A0A0H3BKC6_SALNS</name>
<dbReference type="GO" id="GO:0009007">
    <property type="term" value="F:site-specific DNA-methyltransferase (adenine-specific) activity"/>
    <property type="evidence" value="ECO:0007669"/>
    <property type="project" value="UniProtKB-UniRule"/>
</dbReference>
<dbReference type="PANTHER" id="PTHR30481">
    <property type="entry name" value="DNA ADENINE METHYLASE"/>
    <property type="match status" value="1"/>
</dbReference>
<feature type="binding site" evidence="7">
    <location>
        <position position="182"/>
    </location>
    <ligand>
        <name>S-adenosyl-L-methionine</name>
        <dbReference type="ChEBI" id="CHEBI:59789"/>
    </ligand>
</feature>
<evidence type="ECO:0000256" key="3">
    <source>
        <dbReference type="ARBA" id="ARBA00022603"/>
    </source>
</evidence>
<feature type="binding site" evidence="7">
    <location>
        <position position="9"/>
    </location>
    <ligand>
        <name>S-adenosyl-L-methionine</name>
        <dbReference type="ChEBI" id="CHEBI:59789"/>
    </ligand>
</feature>
<dbReference type="REBASE" id="18594">
    <property type="entry name" value="M.SenNORF2942P"/>
</dbReference>
<keyword evidence="3 8" id="KW-0489">Methyltransferase</keyword>
<dbReference type="Gene3D" id="3.40.50.150">
    <property type="entry name" value="Vaccinia Virus protein VP39"/>
    <property type="match status" value="1"/>
</dbReference>
<dbReference type="SUPFAM" id="SSF53335">
    <property type="entry name" value="S-adenosyl-L-methionine-dependent methyltransferases"/>
    <property type="match status" value="1"/>
</dbReference>
<evidence type="ECO:0000256" key="8">
    <source>
        <dbReference type="RuleBase" id="RU361257"/>
    </source>
</evidence>
<evidence type="ECO:0000256" key="6">
    <source>
        <dbReference type="ARBA" id="ARBA00047942"/>
    </source>
</evidence>
<accession>A0A0H3BKC6</accession>
<evidence type="ECO:0000256" key="1">
    <source>
        <dbReference type="ARBA" id="ARBA00006594"/>
    </source>
</evidence>
<dbReference type="EMBL" id="CP001113">
    <property type="protein sequence ID" value="ACF61118.1"/>
    <property type="molecule type" value="Genomic_DNA"/>
</dbReference>
<keyword evidence="5 8" id="KW-0949">S-adenosyl-L-methionine</keyword>
<dbReference type="PROSITE" id="PS00092">
    <property type="entry name" value="N6_MTASE"/>
    <property type="match status" value="1"/>
</dbReference>
<evidence type="ECO:0000313" key="9">
    <source>
        <dbReference type="EMBL" id="ACF61118.1"/>
    </source>
</evidence>
<evidence type="ECO:0000256" key="2">
    <source>
        <dbReference type="ARBA" id="ARBA00011900"/>
    </source>
</evidence>
<dbReference type="GO" id="GO:0043565">
    <property type="term" value="F:sequence-specific DNA binding"/>
    <property type="evidence" value="ECO:0007669"/>
    <property type="project" value="TreeGrafter"/>
</dbReference>
<keyword evidence="4 8" id="KW-0808">Transferase</keyword>
<dbReference type="Proteomes" id="UP000008824">
    <property type="component" value="Chromosome"/>
</dbReference>
<dbReference type="HOGENOM" id="CLU_063430_0_1_6"/>
<proteinExistence type="inferred from homology"/>
<dbReference type="GO" id="GO:1904047">
    <property type="term" value="F:S-adenosyl-L-methionine binding"/>
    <property type="evidence" value="ECO:0007669"/>
    <property type="project" value="TreeGrafter"/>
</dbReference>
<dbReference type="AlphaFoldDB" id="A0A0H3BKC6"/>
<evidence type="ECO:0000256" key="5">
    <source>
        <dbReference type="ARBA" id="ARBA00022691"/>
    </source>
</evidence>
<dbReference type="EC" id="2.1.1.72" evidence="2 8"/>
<evidence type="ECO:0000256" key="7">
    <source>
        <dbReference type="PIRSR" id="PIRSR000398-1"/>
    </source>
</evidence>
<dbReference type="InterPro" id="IPR029063">
    <property type="entry name" value="SAM-dependent_MTases_sf"/>
</dbReference>
<feature type="binding site" evidence="7">
    <location>
        <position position="13"/>
    </location>
    <ligand>
        <name>S-adenosyl-L-methionine</name>
        <dbReference type="ChEBI" id="CHEBI:59789"/>
    </ligand>
</feature>
<evidence type="ECO:0000313" key="10">
    <source>
        <dbReference type="Proteomes" id="UP000008824"/>
    </source>
</evidence>
<dbReference type="InterPro" id="IPR012263">
    <property type="entry name" value="M_m6A_EcoRV"/>
</dbReference>
<protein>
    <recommendedName>
        <fullName evidence="2 8">Site-specific DNA-methyltransferase (adenine-specific)</fullName>
        <ecNumber evidence="2 8">2.1.1.72</ecNumber>
    </recommendedName>
</protein>
<dbReference type="GO" id="GO:0032259">
    <property type="term" value="P:methylation"/>
    <property type="evidence" value="ECO:0007669"/>
    <property type="project" value="UniProtKB-KW"/>
</dbReference>
<feature type="binding site" evidence="7">
    <location>
        <position position="53"/>
    </location>
    <ligand>
        <name>S-adenosyl-L-methionine</name>
        <dbReference type="ChEBI" id="CHEBI:59789"/>
    </ligand>
</feature>
<dbReference type="Pfam" id="PF02086">
    <property type="entry name" value="MethyltransfD12"/>
    <property type="match status" value="1"/>
</dbReference>
<dbReference type="InterPro" id="IPR012327">
    <property type="entry name" value="MeTrfase_D12"/>
</dbReference>
<evidence type="ECO:0000256" key="4">
    <source>
        <dbReference type="ARBA" id="ARBA00022679"/>
    </source>
</evidence>
<dbReference type="Gene3D" id="1.10.1020.10">
    <property type="entry name" value="Adenine-specific Methyltransferase, Domain 2"/>
    <property type="match status" value="1"/>
</dbReference>
<sequence>MAVKTPLKWVGSKARLMPKLRPHLPEGKRLVEPFAGSCAVMMNTDYDEYLIADVNSDLIHMYRAIQEAPDMFIWEAKGLFELGNNASVYYDIREQFNTSTDATELWRAVAFLYLNRHGYRGLCRYNQRGAFNVPYGNYKKPYFPEDEIMSFAKKAKRATFITAHYSETLDLVRDGNDVVYCDPPYLTDSDNFTAYHERGFSHMDQGRLARKLRRLAERGIQVVASNSDLEMVHYLYAGFEALKVNAPRSVGAAAASPKMAAELILKWPSAATCEVSA</sequence>
<dbReference type="NCBIfam" id="TIGR00571">
    <property type="entry name" value="dam"/>
    <property type="match status" value="1"/>
</dbReference>
<dbReference type="GO" id="GO:0006298">
    <property type="term" value="P:mismatch repair"/>
    <property type="evidence" value="ECO:0007669"/>
    <property type="project" value="TreeGrafter"/>
</dbReference>
<dbReference type="KEGG" id="see:SNSL254_A2942"/>
<reference evidence="9 10" key="1">
    <citation type="journal article" date="2011" name="J. Bacteriol.">
        <title>Comparative genomics of 28 Salmonella enterica isolates: evidence for CRISPR-mediated adaptive sublineage evolution.</title>
        <authorList>
            <person name="Fricke W.F."/>
            <person name="Mammel M.K."/>
            <person name="McDermott P.F."/>
            <person name="Tartera C."/>
            <person name="White D.G."/>
            <person name="Leclerc J.E."/>
            <person name="Ravel J."/>
            <person name="Cebula T.A."/>
        </authorList>
    </citation>
    <scope>NUCLEOTIDE SEQUENCE [LARGE SCALE GENOMIC DNA]</scope>
    <source>
        <strain evidence="9 10">SL254</strain>
    </source>
</reference>
<dbReference type="PIRSF" id="PIRSF000398">
    <property type="entry name" value="M_m6A_EcoRV"/>
    <property type="match status" value="1"/>
</dbReference>
<dbReference type="InterPro" id="IPR023095">
    <property type="entry name" value="Ade_MeTrfase_dom_2"/>
</dbReference>